<proteinExistence type="predicted"/>
<reference evidence="1 2" key="1">
    <citation type="journal article" date="2019" name="J Genomics">
        <title>The Draft Genome of a Hydrogen-producing Cyanobacterium, Arthrospira platensis NIES-46.</title>
        <authorList>
            <person name="Suzuki S."/>
            <person name="Yamaguchi H."/>
            <person name="Kawachi M."/>
        </authorList>
    </citation>
    <scope>NUCLEOTIDE SEQUENCE [LARGE SCALE GENOMIC DNA]</scope>
    <source>
        <strain evidence="1 2">NIES-46</strain>
    </source>
</reference>
<name>A0A5M3T3H8_LIMPL</name>
<accession>A0A5M3T3H8</accession>
<dbReference type="RefSeq" id="WP_006616209.1">
    <property type="nucleotide sequence ID" value="NZ_BIMW01000023.1"/>
</dbReference>
<protein>
    <submittedName>
        <fullName evidence="1">Uncharacterized protein</fullName>
    </submittedName>
</protein>
<comment type="caution">
    <text evidence="1">The sequence shown here is derived from an EMBL/GenBank/DDBJ whole genome shotgun (WGS) entry which is preliminary data.</text>
</comment>
<dbReference type="GeneID" id="301681528"/>
<dbReference type="EMBL" id="BIMW01000023">
    <property type="protein sequence ID" value="GCE92538.1"/>
    <property type="molecule type" value="Genomic_DNA"/>
</dbReference>
<evidence type="ECO:0000313" key="2">
    <source>
        <dbReference type="Proteomes" id="UP000326169"/>
    </source>
</evidence>
<gene>
    <name evidence="1" type="ORF">NIES46_05780</name>
</gene>
<keyword evidence="2" id="KW-1185">Reference proteome</keyword>
<dbReference type="Proteomes" id="UP000326169">
    <property type="component" value="Unassembled WGS sequence"/>
</dbReference>
<sequence>MAAKNRKTPGSRFVKGSYALPRFVTSKEDYDSIETLAILRMDEDDKIHYYGIDEETGEEYEILSDDAWADFHNLLMQGAMSHDIIPACTEQLEADGWKESECDFEIFNRLVLDMCIEYEDDFQYSCDLAEELERLPKTHDDWFIELLDLWQQSKTFMYVNLAQNEENTEFYPNLRNLGDRELCFSYNDEYIINYLNDVKRGIEKLKNKSKKQQQQTQDGWQQSMSYLIGLTPYRQTNQLLRDGLVELKSLYPEVMSKILTGIVEYFKNMPCSYNLEIEYRDSVLDFIHPINQSAD</sequence>
<evidence type="ECO:0000313" key="1">
    <source>
        <dbReference type="EMBL" id="GCE92538.1"/>
    </source>
</evidence>
<organism evidence="1 2">
    <name type="scientific">Limnospira platensis NIES-46</name>
    <dbReference type="NCBI Taxonomy" id="1236695"/>
    <lineage>
        <taxon>Bacteria</taxon>
        <taxon>Bacillati</taxon>
        <taxon>Cyanobacteriota</taxon>
        <taxon>Cyanophyceae</taxon>
        <taxon>Oscillatoriophycideae</taxon>
        <taxon>Oscillatoriales</taxon>
        <taxon>Sirenicapillariaceae</taxon>
        <taxon>Limnospira</taxon>
    </lineage>
</organism>